<dbReference type="PANTHER" id="PTHR35771:SF3">
    <property type="entry name" value="TRANSMEMBRANE PROTEIN"/>
    <property type="match status" value="1"/>
</dbReference>
<name>A0A068UWW1_COFCA</name>
<accession>A0A068UWW1</accession>
<organism evidence="3 4">
    <name type="scientific">Coffea canephora</name>
    <name type="common">Robusta coffee</name>
    <dbReference type="NCBI Taxonomy" id="49390"/>
    <lineage>
        <taxon>Eukaryota</taxon>
        <taxon>Viridiplantae</taxon>
        <taxon>Streptophyta</taxon>
        <taxon>Embryophyta</taxon>
        <taxon>Tracheophyta</taxon>
        <taxon>Spermatophyta</taxon>
        <taxon>Magnoliopsida</taxon>
        <taxon>eudicotyledons</taxon>
        <taxon>Gunneridae</taxon>
        <taxon>Pentapetalae</taxon>
        <taxon>asterids</taxon>
        <taxon>lamiids</taxon>
        <taxon>Gentianales</taxon>
        <taxon>Rubiaceae</taxon>
        <taxon>Ixoroideae</taxon>
        <taxon>Gardenieae complex</taxon>
        <taxon>Bertiereae - Coffeeae clade</taxon>
        <taxon>Coffeeae</taxon>
        <taxon>Coffea</taxon>
    </lineage>
</organism>
<dbReference type="InParanoid" id="A0A068UWW1"/>
<sequence length="156" mass="17366">MFDFGDEFVIESQSVPWLVWAQLLVTILLVVILFFGFSIFALDRFNNPSCSSASSSSQSHGKDALLNKSSSSHGSKVEESQSIQRETEASAYKATIGEEIDERDEASVKDIALLRLLGQGNHPCHYMNLAKQAILKCFGLGYTSERSRSCKHRKED</sequence>
<evidence type="ECO:0000256" key="1">
    <source>
        <dbReference type="SAM" id="MobiDB-lite"/>
    </source>
</evidence>
<keyword evidence="2" id="KW-1133">Transmembrane helix</keyword>
<keyword evidence="4" id="KW-1185">Reference proteome</keyword>
<dbReference type="PANTHER" id="PTHR35771">
    <property type="entry name" value="TRANSMEMBRANE PROTEIN-RELATED"/>
    <property type="match status" value="1"/>
</dbReference>
<keyword evidence="2" id="KW-0472">Membrane</keyword>
<dbReference type="Proteomes" id="UP000295252">
    <property type="component" value="Chromosome IX"/>
</dbReference>
<dbReference type="OrthoDB" id="1653570at2759"/>
<reference evidence="4" key="1">
    <citation type="journal article" date="2014" name="Science">
        <title>The coffee genome provides insight into the convergent evolution of caffeine biosynthesis.</title>
        <authorList>
            <person name="Denoeud F."/>
            <person name="Carretero-Paulet L."/>
            <person name="Dereeper A."/>
            <person name="Droc G."/>
            <person name="Guyot R."/>
            <person name="Pietrella M."/>
            <person name="Zheng C."/>
            <person name="Alberti A."/>
            <person name="Anthony F."/>
            <person name="Aprea G."/>
            <person name="Aury J.M."/>
            <person name="Bento P."/>
            <person name="Bernard M."/>
            <person name="Bocs S."/>
            <person name="Campa C."/>
            <person name="Cenci A."/>
            <person name="Combes M.C."/>
            <person name="Crouzillat D."/>
            <person name="Da Silva C."/>
            <person name="Daddiego L."/>
            <person name="De Bellis F."/>
            <person name="Dussert S."/>
            <person name="Garsmeur O."/>
            <person name="Gayraud T."/>
            <person name="Guignon V."/>
            <person name="Jahn K."/>
            <person name="Jamilloux V."/>
            <person name="Joet T."/>
            <person name="Labadie K."/>
            <person name="Lan T."/>
            <person name="Leclercq J."/>
            <person name="Lepelley M."/>
            <person name="Leroy T."/>
            <person name="Li L.T."/>
            <person name="Librado P."/>
            <person name="Lopez L."/>
            <person name="Munoz A."/>
            <person name="Noel B."/>
            <person name="Pallavicini A."/>
            <person name="Perrotta G."/>
            <person name="Poncet V."/>
            <person name="Pot D."/>
            <person name="Priyono X."/>
            <person name="Rigoreau M."/>
            <person name="Rouard M."/>
            <person name="Rozas J."/>
            <person name="Tranchant-Dubreuil C."/>
            <person name="VanBuren R."/>
            <person name="Zhang Q."/>
            <person name="Andrade A.C."/>
            <person name="Argout X."/>
            <person name="Bertrand B."/>
            <person name="de Kochko A."/>
            <person name="Graziosi G."/>
            <person name="Henry R.J."/>
            <person name="Jayarama X."/>
            <person name="Ming R."/>
            <person name="Nagai C."/>
            <person name="Rounsley S."/>
            <person name="Sankoff D."/>
            <person name="Giuliano G."/>
            <person name="Albert V.A."/>
            <person name="Wincker P."/>
            <person name="Lashermes P."/>
        </authorList>
    </citation>
    <scope>NUCLEOTIDE SEQUENCE [LARGE SCALE GENOMIC DNA]</scope>
    <source>
        <strain evidence="4">cv. DH200-94</strain>
    </source>
</reference>
<dbReference type="PhylomeDB" id="A0A068UWW1"/>
<protein>
    <submittedName>
        <fullName evidence="3">Uncharacterized protein</fullName>
    </submittedName>
</protein>
<dbReference type="Gramene" id="CDP12916">
    <property type="protein sequence ID" value="CDP12916"/>
    <property type="gene ID" value="GSCOC_T00037609001"/>
</dbReference>
<keyword evidence="2" id="KW-0812">Transmembrane</keyword>
<dbReference type="EMBL" id="HG739155">
    <property type="protein sequence ID" value="CDP12916.1"/>
    <property type="molecule type" value="Genomic_DNA"/>
</dbReference>
<feature type="region of interest" description="Disordered" evidence="1">
    <location>
        <begin position="52"/>
        <end position="89"/>
    </location>
</feature>
<evidence type="ECO:0000256" key="2">
    <source>
        <dbReference type="SAM" id="Phobius"/>
    </source>
</evidence>
<dbReference type="AlphaFoldDB" id="A0A068UWW1"/>
<dbReference type="OMA" id="ELTRIPW"/>
<evidence type="ECO:0000313" key="3">
    <source>
        <dbReference type="EMBL" id="CDP12916.1"/>
    </source>
</evidence>
<feature type="transmembrane region" description="Helical" evidence="2">
    <location>
        <begin position="20"/>
        <end position="42"/>
    </location>
</feature>
<evidence type="ECO:0000313" key="4">
    <source>
        <dbReference type="Proteomes" id="UP000295252"/>
    </source>
</evidence>
<dbReference type="FunCoup" id="A0A068UWW1">
    <property type="interactions" value="137"/>
</dbReference>
<gene>
    <name evidence="3" type="ORF">GSCOC_T00037609001</name>
</gene>
<proteinExistence type="predicted"/>